<dbReference type="AlphaFoldDB" id="A0A6A7C8K0"/>
<evidence type="ECO:0000313" key="2">
    <source>
        <dbReference type="EMBL" id="KAF2863567.1"/>
    </source>
</evidence>
<dbReference type="EMBL" id="MU005960">
    <property type="protein sequence ID" value="KAF2863567.1"/>
    <property type="molecule type" value="Genomic_DNA"/>
</dbReference>
<reference evidence="2" key="1">
    <citation type="journal article" date="2020" name="Stud. Mycol.">
        <title>101 Dothideomycetes genomes: a test case for predicting lifestyles and emergence of pathogens.</title>
        <authorList>
            <person name="Haridas S."/>
            <person name="Albert R."/>
            <person name="Binder M."/>
            <person name="Bloem J."/>
            <person name="Labutti K."/>
            <person name="Salamov A."/>
            <person name="Andreopoulos B."/>
            <person name="Baker S."/>
            <person name="Barry K."/>
            <person name="Bills G."/>
            <person name="Bluhm B."/>
            <person name="Cannon C."/>
            <person name="Castanera R."/>
            <person name="Culley D."/>
            <person name="Daum C."/>
            <person name="Ezra D."/>
            <person name="Gonzalez J."/>
            <person name="Henrissat B."/>
            <person name="Kuo A."/>
            <person name="Liang C."/>
            <person name="Lipzen A."/>
            <person name="Lutzoni F."/>
            <person name="Magnuson J."/>
            <person name="Mondo S."/>
            <person name="Nolan M."/>
            <person name="Ohm R."/>
            <person name="Pangilinan J."/>
            <person name="Park H.-J."/>
            <person name="Ramirez L."/>
            <person name="Alfaro M."/>
            <person name="Sun H."/>
            <person name="Tritt A."/>
            <person name="Yoshinaga Y."/>
            <person name="Zwiers L.-H."/>
            <person name="Turgeon B."/>
            <person name="Goodwin S."/>
            <person name="Spatafora J."/>
            <person name="Crous P."/>
            <person name="Grigoriev I."/>
        </authorList>
    </citation>
    <scope>NUCLEOTIDE SEQUENCE</scope>
    <source>
        <strain evidence="2">CBS 480.64</strain>
    </source>
</reference>
<dbReference type="Pfam" id="PF11951">
    <property type="entry name" value="Fungal_trans_2"/>
    <property type="match status" value="1"/>
</dbReference>
<evidence type="ECO:0000313" key="3">
    <source>
        <dbReference type="Proteomes" id="UP000799421"/>
    </source>
</evidence>
<evidence type="ECO:0008006" key="4">
    <source>
        <dbReference type="Google" id="ProtNLM"/>
    </source>
</evidence>
<proteinExistence type="predicted"/>
<feature type="region of interest" description="Disordered" evidence="1">
    <location>
        <begin position="25"/>
        <end position="66"/>
    </location>
</feature>
<organism evidence="2 3">
    <name type="scientific">Piedraia hortae CBS 480.64</name>
    <dbReference type="NCBI Taxonomy" id="1314780"/>
    <lineage>
        <taxon>Eukaryota</taxon>
        <taxon>Fungi</taxon>
        <taxon>Dikarya</taxon>
        <taxon>Ascomycota</taxon>
        <taxon>Pezizomycotina</taxon>
        <taxon>Dothideomycetes</taxon>
        <taxon>Dothideomycetidae</taxon>
        <taxon>Capnodiales</taxon>
        <taxon>Piedraiaceae</taxon>
        <taxon>Piedraia</taxon>
    </lineage>
</organism>
<dbReference type="PANTHER" id="PTHR37540:SF10">
    <property type="entry name" value="SIGMA-70 REGION 2 FAMILY PROTEIN"/>
    <property type="match status" value="1"/>
</dbReference>
<dbReference type="Proteomes" id="UP000799421">
    <property type="component" value="Unassembled WGS sequence"/>
</dbReference>
<protein>
    <recommendedName>
        <fullName evidence="4">Transcription factor domain-containing protein</fullName>
    </recommendedName>
</protein>
<dbReference type="PANTHER" id="PTHR37540">
    <property type="entry name" value="TRANSCRIPTION FACTOR (ACR-2), PUTATIVE-RELATED-RELATED"/>
    <property type="match status" value="1"/>
</dbReference>
<evidence type="ECO:0000256" key="1">
    <source>
        <dbReference type="SAM" id="MobiDB-lite"/>
    </source>
</evidence>
<feature type="compositionally biased region" description="Low complexity" evidence="1">
    <location>
        <begin position="36"/>
        <end position="52"/>
    </location>
</feature>
<keyword evidence="3" id="KW-1185">Reference proteome</keyword>
<accession>A0A6A7C8K0</accession>
<dbReference type="OrthoDB" id="4159781at2759"/>
<sequence>MDYQFLNFTHPSDAKAQVARRTVRSHVTRQQHQKEQALQAARRASSRQNQVSEPQPPPPPPVTQEAPLDARLWGTAPESREADGMRPQSYQQINPFQLYPREWHQSIAAIEEFYAHNLAIDIPDLDPATTASWLRTRLLPLMYTDKASLHAVMLLAAAHYTQAHGQNSHAVDILSLRGLAIAEINQALREGRQRATSDQLILAVAEMASYEAAFGSRDDANTHMRGLHRMVLMRGGLPSLGLNGFVERVLLWIDSNVCYLLNRNLYFNDLSATPRHPPPDAMKFLGRLRG</sequence>
<name>A0A6A7C8K0_9PEZI</name>
<dbReference type="InterPro" id="IPR021858">
    <property type="entry name" value="Fun_TF"/>
</dbReference>
<gene>
    <name evidence="2" type="ORF">K470DRAFT_210331</name>
</gene>